<evidence type="ECO:0000256" key="5">
    <source>
        <dbReference type="SAM" id="MobiDB-lite"/>
    </source>
</evidence>
<evidence type="ECO:0000313" key="8">
    <source>
        <dbReference type="Proteomes" id="UP000199137"/>
    </source>
</evidence>
<name>A0A1I5X9P2_9PSEU</name>
<dbReference type="Pfam" id="PF02668">
    <property type="entry name" value="TauD"/>
    <property type="match status" value="1"/>
</dbReference>
<dbReference type="RefSeq" id="WP_093575666.1">
    <property type="nucleotide sequence ID" value="NZ_FOWC01000010.1"/>
</dbReference>
<dbReference type="InterPro" id="IPR003819">
    <property type="entry name" value="TauD/TfdA-like"/>
</dbReference>
<dbReference type="Gene3D" id="3.60.130.10">
    <property type="entry name" value="Clavaminate synthase-like"/>
    <property type="match status" value="1"/>
</dbReference>
<dbReference type="SUPFAM" id="SSF51197">
    <property type="entry name" value="Clavaminate synthase-like"/>
    <property type="match status" value="1"/>
</dbReference>
<dbReference type="EMBL" id="FOWC01000010">
    <property type="protein sequence ID" value="SFQ28690.1"/>
    <property type="molecule type" value="Genomic_DNA"/>
</dbReference>
<dbReference type="OrthoDB" id="3540068at2"/>
<dbReference type="STRING" id="112413.SAMN05421854_110112"/>
<dbReference type="GO" id="GO:0017000">
    <property type="term" value="P:antibiotic biosynthetic process"/>
    <property type="evidence" value="ECO:0007669"/>
    <property type="project" value="UniProtKB-KW"/>
</dbReference>
<evidence type="ECO:0000256" key="3">
    <source>
        <dbReference type="ARBA" id="ARBA00023004"/>
    </source>
</evidence>
<dbReference type="InterPro" id="IPR042098">
    <property type="entry name" value="TauD-like_sf"/>
</dbReference>
<dbReference type="InterPro" id="IPR050411">
    <property type="entry name" value="AlphaKG_dependent_hydroxylases"/>
</dbReference>
<feature type="region of interest" description="Disordered" evidence="5">
    <location>
        <begin position="76"/>
        <end position="96"/>
    </location>
</feature>
<evidence type="ECO:0000256" key="1">
    <source>
        <dbReference type="ARBA" id="ARBA00001954"/>
    </source>
</evidence>
<keyword evidence="4" id="KW-0045">Antibiotic biosynthesis</keyword>
<evidence type="ECO:0000259" key="6">
    <source>
        <dbReference type="Pfam" id="PF02668"/>
    </source>
</evidence>
<evidence type="ECO:0000313" key="7">
    <source>
        <dbReference type="EMBL" id="SFQ28690.1"/>
    </source>
</evidence>
<keyword evidence="7" id="KW-0223">Dioxygenase</keyword>
<dbReference type="PANTHER" id="PTHR10696">
    <property type="entry name" value="GAMMA-BUTYROBETAINE HYDROXYLASE-RELATED"/>
    <property type="match status" value="1"/>
</dbReference>
<sequence>MLAAPTDDPLSACRVDVAAAGGVDELAGVLARGGVALFDGVRGPRALLELADRLGAVAPHRDSGPTGLTVLTDREEQPGAGRTGFTNQALAPHTDCSDKPRPPQLVVMACAVPAASGGACVLVDGQAVHADLATTAPEALADLSGPSGMFFGGGAGIVGNLFEPQPGGIVGVRLRLDDQARFSPKTSEWERVLRAAIDRHTITFNLAAGAGYAVNNRRWLHGRHGFSGLRLMYRVLVEPRPEWRIPAGFAPAGTLR</sequence>
<keyword evidence="3" id="KW-0408">Iron</keyword>
<reference evidence="8" key="1">
    <citation type="submission" date="2016-10" db="EMBL/GenBank/DDBJ databases">
        <authorList>
            <person name="Varghese N."/>
            <person name="Submissions S."/>
        </authorList>
    </citation>
    <scope>NUCLEOTIDE SEQUENCE [LARGE SCALE GENOMIC DNA]</scope>
    <source>
        <strain evidence="8">DSM 44637</strain>
    </source>
</reference>
<organism evidence="7 8">
    <name type="scientific">Amycolatopsis rubida</name>
    <dbReference type="NCBI Taxonomy" id="112413"/>
    <lineage>
        <taxon>Bacteria</taxon>
        <taxon>Bacillati</taxon>
        <taxon>Actinomycetota</taxon>
        <taxon>Actinomycetes</taxon>
        <taxon>Pseudonocardiales</taxon>
        <taxon>Pseudonocardiaceae</taxon>
        <taxon>Amycolatopsis</taxon>
    </lineage>
</organism>
<feature type="domain" description="TauD/TfdA-like" evidence="6">
    <location>
        <begin position="22"/>
        <end position="235"/>
    </location>
</feature>
<gene>
    <name evidence="7" type="ORF">SAMN05421854_110112</name>
</gene>
<evidence type="ECO:0000256" key="2">
    <source>
        <dbReference type="ARBA" id="ARBA00023002"/>
    </source>
</evidence>
<dbReference type="AlphaFoldDB" id="A0A1I5X9P2"/>
<protein>
    <submittedName>
        <fullName evidence="7">Taurine dioxygenase, alpha-ketoglutarate-dependent</fullName>
    </submittedName>
</protein>
<proteinExistence type="predicted"/>
<dbReference type="PANTHER" id="PTHR10696:SF56">
    <property type="entry name" value="TAUD_TFDA-LIKE DOMAIN-CONTAINING PROTEIN"/>
    <property type="match status" value="1"/>
</dbReference>
<keyword evidence="2" id="KW-0560">Oxidoreductase</keyword>
<comment type="cofactor">
    <cofactor evidence="1">
        <name>Fe(2+)</name>
        <dbReference type="ChEBI" id="CHEBI:29033"/>
    </cofactor>
</comment>
<dbReference type="GO" id="GO:0051213">
    <property type="term" value="F:dioxygenase activity"/>
    <property type="evidence" value="ECO:0007669"/>
    <property type="project" value="UniProtKB-KW"/>
</dbReference>
<evidence type="ECO:0000256" key="4">
    <source>
        <dbReference type="ARBA" id="ARBA00023194"/>
    </source>
</evidence>
<accession>A0A1I5X9P2</accession>
<dbReference type="Proteomes" id="UP000199137">
    <property type="component" value="Unassembled WGS sequence"/>
</dbReference>